<sequence>MNAQPNANGGAAAASLIGRILLSAIFIISGLGKLAAPAATKGYIASVGMPLPDLAYLAAIVVEVGFGLAVLVGYRTRIVATVLALFALVTAFAFHMNFGDQNQMIHFLKNVAIAGGFLQVAVLGATGFSIDAMLANRRGVARNA</sequence>
<evidence type="ECO:0000256" key="5">
    <source>
        <dbReference type="ARBA" id="ARBA00022989"/>
    </source>
</evidence>
<keyword evidence="5 7" id="KW-1133">Transmembrane helix</keyword>
<evidence type="ECO:0000256" key="1">
    <source>
        <dbReference type="ARBA" id="ARBA00004651"/>
    </source>
</evidence>
<protein>
    <submittedName>
        <fullName evidence="8">LysR family transcriptional regulator</fullName>
    </submittedName>
</protein>
<evidence type="ECO:0000256" key="4">
    <source>
        <dbReference type="ARBA" id="ARBA00022692"/>
    </source>
</evidence>
<dbReference type="EMBL" id="CABPRZ010000008">
    <property type="protein sequence ID" value="VVE07125.1"/>
    <property type="molecule type" value="Genomic_DNA"/>
</dbReference>
<feature type="transmembrane region" description="Helical" evidence="7">
    <location>
        <begin position="111"/>
        <end position="134"/>
    </location>
</feature>
<evidence type="ECO:0000256" key="2">
    <source>
        <dbReference type="ARBA" id="ARBA00006679"/>
    </source>
</evidence>
<keyword evidence="6 7" id="KW-0472">Membrane</keyword>
<feature type="transmembrane region" description="Helical" evidence="7">
    <location>
        <begin position="54"/>
        <end position="72"/>
    </location>
</feature>
<dbReference type="InterPro" id="IPR032808">
    <property type="entry name" value="DoxX"/>
</dbReference>
<comment type="subcellular location">
    <subcellularLocation>
        <location evidence="1">Cell membrane</location>
        <topology evidence="1">Multi-pass membrane protein</topology>
    </subcellularLocation>
</comment>
<keyword evidence="4 7" id="KW-0812">Transmembrane</keyword>
<dbReference type="Proteomes" id="UP000414233">
    <property type="component" value="Unassembled WGS sequence"/>
</dbReference>
<dbReference type="PANTHER" id="PTHR33452">
    <property type="entry name" value="OXIDOREDUCTASE CATD-RELATED"/>
    <property type="match status" value="1"/>
</dbReference>
<evidence type="ECO:0000256" key="3">
    <source>
        <dbReference type="ARBA" id="ARBA00022475"/>
    </source>
</evidence>
<dbReference type="AlphaFoldDB" id="A0A5E4V7W6"/>
<accession>A0A5E4V7W6</accession>
<reference evidence="8 9" key="1">
    <citation type="submission" date="2019-08" db="EMBL/GenBank/DDBJ databases">
        <authorList>
            <person name="Peeters C."/>
        </authorList>
    </citation>
    <scope>NUCLEOTIDE SEQUENCE [LARGE SCALE GENOMIC DNA]</scope>
    <source>
        <strain evidence="8 9">LMG 30175</strain>
    </source>
</reference>
<organism evidence="8 9">
    <name type="scientific">Pandoraea terrae</name>
    <dbReference type="NCBI Taxonomy" id="1537710"/>
    <lineage>
        <taxon>Bacteria</taxon>
        <taxon>Pseudomonadati</taxon>
        <taxon>Pseudomonadota</taxon>
        <taxon>Betaproteobacteria</taxon>
        <taxon>Burkholderiales</taxon>
        <taxon>Burkholderiaceae</taxon>
        <taxon>Pandoraea</taxon>
    </lineage>
</organism>
<dbReference type="RefSeq" id="WP_150697226.1">
    <property type="nucleotide sequence ID" value="NZ_CABPRZ010000008.1"/>
</dbReference>
<name>A0A5E4V7W6_9BURK</name>
<gene>
    <name evidence="8" type="ORF">PTE30175_02369</name>
</gene>
<evidence type="ECO:0000256" key="7">
    <source>
        <dbReference type="SAM" id="Phobius"/>
    </source>
</evidence>
<evidence type="ECO:0000313" key="9">
    <source>
        <dbReference type="Proteomes" id="UP000414233"/>
    </source>
</evidence>
<dbReference type="GO" id="GO:0005886">
    <property type="term" value="C:plasma membrane"/>
    <property type="evidence" value="ECO:0007669"/>
    <property type="project" value="UniProtKB-SubCell"/>
</dbReference>
<feature type="transmembrane region" description="Helical" evidence="7">
    <location>
        <begin position="12"/>
        <end position="34"/>
    </location>
</feature>
<feature type="transmembrane region" description="Helical" evidence="7">
    <location>
        <begin position="79"/>
        <end position="99"/>
    </location>
</feature>
<evidence type="ECO:0000313" key="8">
    <source>
        <dbReference type="EMBL" id="VVE07125.1"/>
    </source>
</evidence>
<dbReference type="InterPro" id="IPR051907">
    <property type="entry name" value="DoxX-like_oxidoreductase"/>
</dbReference>
<dbReference type="Pfam" id="PF07681">
    <property type="entry name" value="DoxX"/>
    <property type="match status" value="1"/>
</dbReference>
<keyword evidence="3" id="KW-1003">Cell membrane</keyword>
<dbReference type="OrthoDB" id="9792760at2"/>
<evidence type="ECO:0000256" key="6">
    <source>
        <dbReference type="ARBA" id="ARBA00023136"/>
    </source>
</evidence>
<keyword evidence="9" id="KW-1185">Reference proteome</keyword>
<comment type="similarity">
    <text evidence="2">Belongs to the DoxX family.</text>
</comment>
<proteinExistence type="inferred from homology"/>
<dbReference type="PANTHER" id="PTHR33452:SF1">
    <property type="entry name" value="INNER MEMBRANE PROTEIN YPHA-RELATED"/>
    <property type="match status" value="1"/>
</dbReference>